<feature type="transmembrane region" description="Helical" evidence="6">
    <location>
        <begin position="355"/>
        <end position="374"/>
    </location>
</feature>
<dbReference type="EMBL" id="JBHSOE010000007">
    <property type="protein sequence ID" value="MFC5655066.1"/>
    <property type="molecule type" value="Genomic_DNA"/>
</dbReference>
<evidence type="ECO:0000256" key="4">
    <source>
        <dbReference type="ARBA" id="ARBA00022989"/>
    </source>
</evidence>
<feature type="domain" description="Major facilitator superfamily (MFS) profile" evidence="7">
    <location>
        <begin position="1"/>
        <end position="376"/>
    </location>
</feature>
<keyword evidence="4 6" id="KW-1133">Transmembrane helix</keyword>
<feature type="transmembrane region" description="Helical" evidence="6">
    <location>
        <begin position="321"/>
        <end position="343"/>
    </location>
</feature>
<keyword evidence="3 6" id="KW-0812">Transmembrane</keyword>
<feature type="transmembrane region" description="Helical" evidence="6">
    <location>
        <begin position="156"/>
        <end position="178"/>
    </location>
</feature>
<feature type="transmembrane region" description="Helical" evidence="6">
    <location>
        <begin position="70"/>
        <end position="93"/>
    </location>
</feature>
<dbReference type="SUPFAM" id="SSF103473">
    <property type="entry name" value="MFS general substrate transporter"/>
    <property type="match status" value="1"/>
</dbReference>
<feature type="transmembrane region" description="Helical" evidence="6">
    <location>
        <begin position="235"/>
        <end position="254"/>
    </location>
</feature>
<feature type="transmembrane region" description="Helical" evidence="6">
    <location>
        <begin position="266"/>
        <end position="284"/>
    </location>
</feature>
<evidence type="ECO:0000256" key="1">
    <source>
        <dbReference type="ARBA" id="ARBA00004651"/>
    </source>
</evidence>
<feature type="transmembrane region" description="Helical" evidence="6">
    <location>
        <begin position="99"/>
        <end position="121"/>
    </location>
</feature>
<protein>
    <submittedName>
        <fullName evidence="8">MFS transporter</fullName>
    </submittedName>
</protein>
<organism evidence="8 9">
    <name type="scientific">Streptomyces nogalater</name>
    <dbReference type="NCBI Taxonomy" id="38314"/>
    <lineage>
        <taxon>Bacteria</taxon>
        <taxon>Bacillati</taxon>
        <taxon>Actinomycetota</taxon>
        <taxon>Actinomycetes</taxon>
        <taxon>Kitasatosporales</taxon>
        <taxon>Streptomycetaceae</taxon>
        <taxon>Streptomyces</taxon>
    </lineage>
</organism>
<evidence type="ECO:0000256" key="2">
    <source>
        <dbReference type="ARBA" id="ARBA00022475"/>
    </source>
</evidence>
<keyword evidence="2" id="KW-1003">Cell membrane</keyword>
<evidence type="ECO:0000259" key="7">
    <source>
        <dbReference type="PROSITE" id="PS50850"/>
    </source>
</evidence>
<evidence type="ECO:0000256" key="5">
    <source>
        <dbReference type="ARBA" id="ARBA00023136"/>
    </source>
</evidence>
<evidence type="ECO:0000256" key="6">
    <source>
        <dbReference type="SAM" id="Phobius"/>
    </source>
</evidence>
<dbReference type="InterPro" id="IPR036259">
    <property type="entry name" value="MFS_trans_sf"/>
</dbReference>
<comment type="subcellular location">
    <subcellularLocation>
        <location evidence="1">Cell membrane</location>
        <topology evidence="1">Multi-pass membrane protein</topology>
    </subcellularLocation>
</comment>
<evidence type="ECO:0000313" key="9">
    <source>
        <dbReference type="Proteomes" id="UP001596065"/>
    </source>
</evidence>
<gene>
    <name evidence="8" type="ORF">ACFP3J_06120</name>
</gene>
<dbReference type="CDD" id="cd17324">
    <property type="entry name" value="MFS_NepI_like"/>
    <property type="match status" value="1"/>
</dbReference>
<comment type="caution">
    <text evidence="8">The sequence shown here is derived from an EMBL/GenBank/DDBJ whole genome shotgun (WGS) entry which is preliminary data.</text>
</comment>
<feature type="transmembrane region" description="Helical" evidence="6">
    <location>
        <begin position="42"/>
        <end position="63"/>
    </location>
</feature>
<sequence>MPVAVFVLGLAIFCLNTTEVMVAGLLPSLSDGLDVSITAAGNLVTVFALGMVVGGPLLTLALMRAPRKTAMVLMMVLFLVGQTLGALATAYWAMVIARVVTALATAAFFGLAASVCAGLVPPDRTGRALAVVFGGFMVANVFGLPLATFIDQLMGWRAAFWAVDILVALCLVLVLFTIERAPAPEGLDVRSELSVFRSGRLWGAFATNALVIGGVFATFAYLSPVLTQVAGFSEGIVPMLFVLYGVGTVLGNIVLGRLADAHTMRILWLGGAVLVALLGGYALVAGDRALSLVALFLLGFTGLPLNPAMASRVMSLSNSGALVNTMNTAAVCAGITLGTWLAGVGIDAFGYRAPMWAGALLALGALATLLLARITDRHRLERGRPASAPAELESASRV</sequence>
<accession>A0ABW0WF71</accession>
<dbReference type="Proteomes" id="UP001596065">
    <property type="component" value="Unassembled WGS sequence"/>
</dbReference>
<dbReference type="PANTHER" id="PTHR43124:SF8">
    <property type="entry name" value="INNER MEMBRANE TRANSPORT PROTEIN YDHP"/>
    <property type="match status" value="1"/>
</dbReference>
<keyword evidence="9" id="KW-1185">Reference proteome</keyword>
<feature type="transmembrane region" description="Helical" evidence="6">
    <location>
        <begin position="199"/>
        <end position="223"/>
    </location>
</feature>
<dbReference type="InterPro" id="IPR050189">
    <property type="entry name" value="MFS_Efflux_Transporters"/>
</dbReference>
<evidence type="ECO:0000313" key="8">
    <source>
        <dbReference type="EMBL" id="MFC5655066.1"/>
    </source>
</evidence>
<evidence type="ECO:0000256" key="3">
    <source>
        <dbReference type="ARBA" id="ARBA00022692"/>
    </source>
</evidence>
<name>A0ABW0WF71_STRNO</name>
<keyword evidence="5 6" id="KW-0472">Membrane</keyword>
<dbReference type="RefSeq" id="WP_382466682.1">
    <property type="nucleotide sequence ID" value="NZ_JBHSOE010000007.1"/>
</dbReference>
<dbReference type="PANTHER" id="PTHR43124">
    <property type="entry name" value="PURINE EFFLUX PUMP PBUE"/>
    <property type="match status" value="1"/>
</dbReference>
<feature type="transmembrane region" description="Helical" evidence="6">
    <location>
        <begin position="290"/>
        <end position="309"/>
    </location>
</feature>
<feature type="transmembrane region" description="Helical" evidence="6">
    <location>
        <begin position="128"/>
        <end position="150"/>
    </location>
</feature>
<dbReference type="PROSITE" id="PS50850">
    <property type="entry name" value="MFS"/>
    <property type="match status" value="1"/>
</dbReference>
<reference evidence="9" key="1">
    <citation type="journal article" date="2019" name="Int. J. Syst. Evol. Microbiol.">
        <title>The Global Catalogue of Microorganisms (GCM) 10K type strain sequencing project: providing services to taxonomists for standard genome sequencing and annotation.</title>
        <authorList>
            <consortium name="The Broad Institute Genomics Platform"/>
            <consortium name="The Broad Institute Genome Sequencing Center for Infectious Disease"/>
            <person name="Wu L."/>
            <person name="Ma J."/>
        </authorList>
    </citation>
    <scope>NUCLEOTIDE SEQUENCE [LARGE SCALE GENOMIC DNA]</scope>
    <source>
        <strain evidence="9">KCTC 5701</strain>
    </source>
</reference>
<dbReference type="InterPro" id="IPR020846">
    <property type="entry name" value="MFS_dom"/>
</dbReference>
<dbReference type="Pfam" id="PF07690">
    <property type="entry name" value="MFS_1"/>
    <property type="match status" value="1"/>
</dbReference>
<dbReference type="Gene3D" id="1.20.1250.20">
    <property type="entry name" value="MFS general substrate transporter like domains"/>
    <property type="match status" value="1"/>
</dbReference>
<dbReference type="InterPro" id="IPR011701">
    <property type="entry name" value="MFS"/>
</dbReference>
<proteinExistence type="predicted"/>